<keyword evidence="5" id="KW-0808">Transferase</keyword>
<dbReference type="FunFam" id="3.40.47.10:FF:000019">
    <property type="entry name" value="Polyketide synthase type I"/>
    <property type="match status" value="1"/>
</dbReference>
<feature type="compositionally biased region" description="Basic and acidic residues" evidence="9">
    <location>
        <begin position="2575"/>
        <end position="2586"/>
    </location>
</feature>
<dbReference type="Pfam" id="PF07993">
    <property type="entry name" value="NAD_binding_4"/>
    <property type="match status" value="1"/>
</dbReference>
<feature type="domain" description="Carrier" evidence="10">
    <location>
        <begin position="3602"/>
        <end position="3683"/>
    </location>
</feature>
<keyword evidence="2" id="KW-0597">Phosphoprotein</keyword>
<dbReference type="GO" id="GO:0004315">
    <property type="term" value="F:3-oxoacyl-[acyl-carrier-protein] synthase activity"/>
    <property type="evidence" value="ECO:0007669"/>
    <property type="project" value="InterPro"/>
</dbReference>
<dbReference type="InterPro" id="IPR000873">
    <property type="entry name" value="AMP-dep_synth/lig_dom"/>
</dbReference>
<dbReference type="InterPro" id="IPR013217">
    <property type="entry name" value="Methyltransf_12"/>
</dbReference>
<dbReference type="Gene3D" id="3.30.300.30">
    <property type="match status" value="1"/>
</dbReference>
<dbReference type="InterPro" id="IPR049552">
    <property type="entry name" value="PKS_DH_N"/>
</dbReference>
<dbReference type="InterPro" id="IPR020841">
    <property type="entry name" value="PKS_Beta-ketoAc_synthase_dom"/>
</dbReference>
<dbReference type="SMART" id="SM00823">
    <property type="entry name" value="PKS_PP"/>
    <property type="match status" value="1"/>
</dbReference>
<dbReference type="GO" id="GO:0009403">
    <property type="term" value="P:toxin biosynthetic process"/>
    <property type="evidence" value="ECO:0007669"/>
    <property type="project" value="UniProtKB-ARBA"/>
</dbReference>
<name>A0A8K0PJB9_9PEZI</name>
<dbReference type="InterPro" id="IPR045851">
    <property type="entry name" value="AMP-bd_C_sf"/>
</dbReference>
<dbReference type="GO" id="GO:0032259">
    <property type="term" value="P:methylation"/>
    <property type="evidence" value="ECO:0007669"/>
    <property type="project" value="UniProtKB-KW"/>
</dbReference>
<evidence type="ECO:0000256" key="9">
    <source>
        <dbReference type="SAM" id="MobiDB-lite"/>
    </source>
</evidence>
<evidence type="ECO:0000256" key="2">
    <source>
        <dbReference type="ARBA" id="ARBA00022553"/>
    </source>
</evidence>
<dbReference type="InterPro" id="IPR036736">
    <property type="entry name" value="ACP-like_sf"/>
</dbReference>
<gene>
    <name evidence="13" type="ORF">KVT40_005067</name>
</gene>
<dbReference type="Pfam" id="PF21089">
    <property type="entry name" value="PKS_DH_N"/>
    <property type="match status" value="1"/>
</dbReference>
<evidence type="ECO:0000259" key="10">
    <source>
        <dbReference type="PROSITE" id="PS50075"/>
    </source>
</evidence>
<dbReference type="PROSITE" id="PS52019">
    <property type="entry name" value="PKS_MFAS_DH"/>
    <property type="match status" value="1"/>
</dbReference>
<evidence type="ECO:0000256" key="3">
    <source>
        <dbReference type="ARBA" id="ARBA00022598"/>
    </source>
</evidence>
<feature type="domain" description="Carrier" evidence="10">
    <location>
        <begin position="2415"/>
        <end position="2502"/>
    </location>
</feature>
<dbReference type="GO" id="GO:0004312">
    <property type="term" value="F:fatty acid synthase activity"/>
    <property type="evidence" value="ECO:0007669"/>
    <property type="project" value="TreeGrafter"/>
</dbReference>
<dbReference type="Pfam" id="PF16197">
    <property type="entry name" value="KAsynt_C_assoc"/>
    <property type="match status" value="1"/>
</dbReference>
<reference evidence="13" key="1">
    <citation type="submission" date="2021-07" db="EMBL/GenBank/DDBJ databases">
        <title>Elsinoe batatas strain:CRI-CJ2 Genome sequencing and assembly.</title>
        <authorList>
            <person name="Huang L."/>
        </authorList>
    </citation>
    <scope>NUCLEOTIDE SEQUENCE</scope>
    <source>
        <strain evidence="13">CRI-CJ2</strain>
    </source>
</reference>
<dbReference type="SMART" id="SM00822">
    <property type="entry name" value="PKS_KR"/>
    <property type="match status" value="1"/>
</dbReference>
<dbReference type="SUPFAM" id="SSF52777">
    <property type="entry name" value="CoA-dependent acyltransferases"/>
    <property type="match status" value="2"/>
</dbReference>
<dbReference type="CDD" id="cd00833">
    <property type="entry name" value="PKS"/>
    <property type="match status" value="1"/>
</dbReference>
<dbReference type="SMART" id="SM00826">
    <property type="entry name" value="PKS_DH"/>
    <property type="match status" value="1"/>
</dbReference>
<dbReference type="InterPro" id="IPR014043">
    <property type="entry name" value="Acyl_transferase_dom"/>
</dbReference>
<comment type="caution">
    <text evidence="13">The sequence shown here is derived from an EMBL/GenBank/DDBJ whole genome shotgun (WGS) entry which is preliminary data.</text>
</comment>
<feature type="compositionally biased region" description="Polar residues" evidence="9">
    <location>
        <begin position="2547"/>
        <end position="2562"/>
    </location>
</feature>
<evidence type="ECO:0000313" key="14">
    <source>
        <dbReference type="Proteomes" id="UP000809789"/>
    </source>
</evidence>
<dbReference type="SUPFAM" id="SSF53335">
    <property type="entry name" value="S-adenosyl-L-methionine-dependent methyltransferases"/>
    <property type="match status" value="1"/>
</dbReference>
<dbReference type="CDD" id="cd05274">
    <property type="entry name" value="KR_FAS_SDR_x"/>
    <property type="match status" value="1"/>
</dbReference>
<dbReference type="CDD" id="cd02440">
    <property type="entry name" value="AdoMet_MTases"/>
    <property type="match status" value="1"/>
</dbReference>
<dbReference type="Pfam" id="PF00501">
    <property type="entry name" value="AMP-binding"/>
    <property type="match status" value="1"/>
</dbReference>
<dbReference type="SUPFAM" id="SSF56801">
    <property type="entry name" value="Acetyl-CoA synthetase-like"/>
    <property type="match status" value="1"/>
</dbReference>
<keyword evidence="1" id="KW-0596">Phosphopantetheine</keyword>
<dbReference type="InterPro" id="IPR018201">
    <property type="entry name" value="Ketoacyl_synth_AS"/>
</dbReference>
<dbReference type="GO" id="GO:0016874">
    <property type="term" value="F:ligase activity"/>
    <property type="evidence" value="ECO:0007669"/>
    <property type="project" value="UniProtKB-KW"/>
</dbReference>
<dbReference type="PROSITE" id="PS00455">
    <property type="entry name" value="AMP_BINDING"/>
    <property type="match status" value="1"/>
</dbReference>
<dbReference type="Pfam" id="PF00698">
    <property type="entry name" value="Acyl_transf_1"/>
    <property type="match status" value="1"/>
</dbReference>
<keyword evidence="6" id="KW-0677">Repeat</keyword>
<keyword evidence="3" id="KW-0436">Ligase</keyword>
<dbReference type="InterPro" id="IPR023213">
    <property type="entry name" value="CAT-like_dom_sf"/>
</dbReference>
<dbReference type="PROSITE" id="PS52004">
    <property type="entry name" value="KS3_2"/>
    <property type="match status" value="1"/>
</dbReference>
<dbReference type="InterPro" id="IPR050091">
    <property type="entry name" value="PKS_NRPS_Biosynth_Enz"/>
</dbReference>
<dbReference type="InterPro" id="IPR042104">
    <property type="entry name" value="PKS_dehydratase_sf"/>
</dbReference>
<dbReference type="Pfam" id="PF00109">
    <property type="entry name" value="ketoacyl-synt"/>
    <property type="match status" value="1"/>
</dbReference>
<dbReference type="Gene3D" id="3.40.50.150">
    <property type="entry name" value="Vaccinia Virus protein VP39"/>
    <property type="match status" value="1"/>
</dbReference>
<dbReference type="Pfam" id="PF08242">
    <property type="entry name" value="Methyltransf_12"/>
    <property type="match status" value="1"/>
</dbReference>
<dbReference type="InterPro" id="IPR016036">
    <property type="entry name" value="Malonyl_transacylase_ACP-bd"/>
</dbReference>
<evidence type="ECO:0000256" key="1">
    <source>
        <dbReference type="ARBA" id="ARBA00022450"/>
    </source>
</evidence>
<keyword evidence="14" id="KW-1185">Reference proteome</keyword>
<dbReference type="OrthoDB" id="329835at2759"/>
<dbReference type="SUPFAM" id="SSF51735">
    <property type="entry name" value="NAD(P)-binding Rossmann-fold domains"/>
    <property type="match status" value="2"/>
</dbReference>
<dbReference type="InterPro" id="IPR042099">
    <property type="entry name" value="ANL_N_sf"/>
</dbReference>
<dbReference type="InterPro" id="IPR020845">
    <property type="entry name" value="AMP-binding_CS"/>
</dbReference>
<dbReference type="InterPro" id="IPR049551">
    <property type="entry name" value="PKS_DH_C"/>
</dbReference>
<dbReference type="InterPro" id="IPR016039">
    <property type="entry name" value="Thiolase-like"/>
</dbReference>
<feature type="active site" description="Proton acceptor; for dehydratase activity" evidence="8">
    <location>
        <position position="981"/>
    </location>
</feature>
<dbReference type="InterPro" id="IPR032821">
    <property type="entry name" value="PKS_assoc"/>
</dbReference>
<evidence type="ECO:0000256" key="7">
    <source>
        <dbReference type="ARBA" id="ARBA00023268"/>
    </source>
</evidence>
<evidence type="ECO:0000256" key="5">
    <source>
        <dbReference type="ARBA" id="ARBA00022679"/>
    </source>
</evidence>
<dbReference type="InterPro" id="IPR013968">
    <property type="entry name" value="PKS_KR"/>
</dbReference>
<dbReference type="Gene3D" id="3.30.559.10">
    <property type="entry name" value="Chloramphenicol acetyltransferase-like domain"/>
    <property type="match status" value="1"/>
</dbReference>
<dbReference type="Gene3D" id="1.10.1200.10">
    <property type="entry name" value="ACP-like"/>
    <property type="match status" value="1"/>
</dbReference>
<protein>
    <submittedName>
        <fullName evidence="13">Uncharacterized protein</fullName>
    </submittedName>
</protein>
<dbReference type="InterPro" id="IPR014030">
    <property type="entry name" value="Ketoacyl_synth_N"/>
</dbReference>
<dbReference type="EMBL" id="JAESVG020000005">
    <property type="protein sequence ID" value="KAG8627584.1"/>
    <property type="molecule type" value="Genomic_DNA"/>
</dbReference>
<dbReference type="SUPFAM" id="SSF52151">
    <property type="entry name" value="FabD/lysophospholipase-like"/>
    <property type="match status" value="1"/>
</dbReference>
<dbReference type="PANTHER" id="PTHR43775:SF20">
    <property type="entry name" value="HYBRID PKS-NRPS SYNTHETASE APDA"/>
    <property type="match status" value="1"/>
</dbReference>
<evidence type="ECO:0000313" key="13">
    <source>
        <dbReference type="EMBL" id="KAG8627584.1"/>
    </source>
</evidence>
<dbReference type="PANTHER" id="PTHR43775">
    <property type="entry name" value="FATTY ACID SYNTHASE"/>
    <property type="match status" value="1"/>
</dbReference>
<proteinExistence type="predicted"/>
<dbReference type="InterPro" id="IPR020806">
    <property type="entry name" value="PKS_PP-bd"/>
</dbReference>
<keyword evidence="7" id="KW-0511">Multifunctional enzyme</keyword>
<dbReference type="Pfam" id="PF02801">
    <property type="entry name" value="Ketoacyl-synt_C"/>
    <property type="match status" value="1"/>
</dbReference>
<dbReference type="Gene3D" id="3.30.559.30">
    <property type="entry name" value="Nonribosomal peptide synthetase, condensation domain"/>
    <property type="match status" value="1"/>
</dbReference>
<feature type="domain" description="Ketosynthase family 3 (KS3)" evidence="11">
    <location>
        <begin position="14"/>
        <end position="446"/>
    </location>
</feature>
<dbReference type="Pfam" id="PF00668">
    <property type="entry name" value="Condensation"/>
    <property type="match status" value="1"/>
</dbReference>
<keyword evidence="4" id="KW-0489">Methyltransferase</keyword>
<dbReference type="InterPro" id="IPR001242">
    <property type="entry name" value="Condensation_dom"/>
</dbReference>
<feature type="region of interest" description="N-terminal hotdog fold" evidence="8">
    <location>
        <begin position="949"/>
        <end position="1087"/>
    </location>
</feature>
<dbReference type="GO" id="GO:0006633">
    <property type="term" value="P:fatty acid biosynthetic process"/>
    <property type="evidence" value="ECO:0007669"/>
    <property type="project" value="InterPro"/>
</dbReference>
<evidence type="ECO:0000256" key="4">
    <source>
        <dbReference type="ARBA" id="ARBA00022603"/>
    </source>
</evidence>
<evidence type="ECO:0000259" key="12">
    <source>
        <dbReference type="PROSITE" id="PS52019"/>
    </source>
</evidence>
<dbReference type="SMART" id="SM00827">
    <property type="entry name" value="PKS_AT"/>
    <property type="match status" value="1"/>
</dbReference>
<dbReference type="SUPFAM" id="SSF47336">
    <property type="entry name" value="ACP-like"/>
    <property type="match status" value="1"/>
</dbReference>
<sequence length="4080" mass="450784">MSSPYSSMQQSLSDDAIAIVGSACRFPGGVKSPEALWELLADPYDVLGEIPLDRYSHDRFYHPRSGYHGHINVSGSYTLEEDVHAFDAQFFKTSAAEASAMDPQHRLLLESVYHALEAAGMPMESLAGSDTGVFVGSMNGDYEFLSLRDFDTVPMYHATGVSRSIMANRISYFFDWHGPSLALDTACSSSLYAVHLAAQALVRGEAKVAVACGTNLILGPHGYLTTGNMHMLSPDGRCKMWDESANGYGRGEAVGVLILKRLGDARADGDDIECIIRQTGVNQDGTTSGITMPSGKAQKTLIAQTYRKAGLDPIKDRCQYFEAHGTGTQAGDPMEAEAIWRAFRGDSSTEYANPLYVGSIKTILGHSEGTAGIAGILKASLALQHAKIPPNMLLRHLNPRLHPFYDGLEIPQSLLDWPPLPRGQPRRASVNSFGFGGANAHAILESFEEEHKPHSHSEETPCIPYLFSAHSEIALRGMLRAYSEYLQGNGSTLSSSDLAYTLSRRRSMLPVRAHFPASSVENLKRALDDKLRSAHDEGTNVGNRANLERAAILGIFTGQGAQYSRMAYELLKESKLTVHLFDLLQGYLEALPTEDRPTWTIAAELSADRSQSRLHEAHIAQPLCTAVQIVLVDILRAAGIQFAAVVGHSSGEIAAAYAAGYLSRRDAIVIAYYRGLHVKHAHNPREPSIKGAMIALGLSAANADQMLHDVGVVGQAEIAAINSSQSVTVSGDKDAIERVEQFCLESGTFHRRLLVDKAYHSFHMKACAHPYEASLQRAGCKVAVPLGTCSWISSLQPDLNMKSDEARFLLMTEYWSKNMTHPVLFSEALQKALEGVRINSVIEIGPHPALKSPAELVIKDSLDTVLPYFSTLKRKVGAIQALSDTIGSLWCHQQVPEFDPYNLTQVLHMTSLESRVIKGLPLYEFDHSQSFRSGQRQTQQICQRPDRLNPLIGHQSPDNTAETMSWRHFLKTNETPWLLDHRLQAKPVLPATFYICALLEASYQIPSRSEQIRLVEIQDMRIHQAVAVTEDSAETPGVEIIVNITDILRHKGRNMISATFRLNASRDRSDTLALRASATFKIHLGPSSSTVLQPAPILRNNLLRLNTERIYEHLERWGYDYRGRFRTLMDVQRRYGFAVGHISPQSTESGDADSMLIHPATLDVALQLQMFSWCSVGDEELKNLLVPTHFQRILVNPSSCILSNKSGSPLAVASCLVSRDIGAISSNIEVHGTDGNPIIQIEKLKMSYVAMSQQHEKIFSGLKWSVMSPDDSKVEQGREMTISEMQVLQIADRLAFFYARTFIAMYPEGHSAHEDSTFYHYLGWCRHMVRLAESGKHPHAEEYWSADTLSSLSDLCAPFDDDIHIRIIRRVAEALPRAIAGETTMIESLFSTDIVTEYYRSAAGMDVGVQWSAGFVEQISHRFPNMHVLEVGAGTGGTTHEVLKKRSCDIASYTFTDVSRGFLEKARGVYSGLLTKMQYQLLDITKDPAMQGFDLASFDTVIATDVVHATPSILQSLRNIRKLIKPGGYLVLKEPMAPDVPKYGFVFGTLSGWWLGADEGRILSPLVKLEQWDALLRQAGFSGVLCRSPTQLEETAGVASIVSQAVNDEITEIIDPLSVRNGQKGTLLLVGGASEVYRDLLVDLQRILSGFYDEVICYPTIVDVRDREFRTPPTIISVTELDNPFLEHGGPVDLEKWKRFLSLEGILLWVTSGRRYTNPSSSASIGLWENFKTELRGLRFQSLDFDSPSSIKAETIAVCVRRLELADSFDKRQDVLWTSEPQVVVDQSSRLLIPRYYSLDEANLRYHAAQNTVKHSMDPTRTMIELAQDSMGNYSFVTVPSIGGSHLVGESHGSPAKGEKSTSKEPLVVTHTILTPINATAEALYLSLAFDPSSQEKFLTFGRTPRSLRTRNIDAIPVILPHMSSEAYLSAVVMEIWITEILGSVTSGQQILMHCGNVEFGRHLGDQSVHRGIDVIFTTNSKDIAKEYDWLYVPAFSTAEQIRSILPKKPDVCLVFDGGLEQIFQETDDCRLINFDPFLSSVTDSWKAKWSGSKTHSMWREKIEEAASRVSTGGSWTSHKPPSLALYPHDVEKMTGIKRHWSILDWLPGNPSTISCEVRPLDTFQLFTRSKTYWLIGMTRDLGLSICQWMIRHGATHIVLSSRSPNVDPAWLSHHEKLGITIKVMVNDITDKTAVSQILAQIDGTMPPLAGIIFGAMVLKDTSVQAMTWEDLSVVLAPKVIGSRNLDECLGERALDFLLFCSSIVNVVGNPGQAAYRAANAYMTSLAFQRRMKGKKTAVIHMGPVTGSGYMAREVEEGSSGVSSTRSGLRPMSENDIFQIFAEGIELATKSAVSSAEIDPQIAFGLEIAHRALPSHVRPDWLTDPRLQIFSAMIDTQHDDAKESSGSRVPLKDRMAVTTSKQQLLQIVQECLFEKIQLLMGLQDVTLHDFLLLRTDDMAIHSLMAVDIGSWLMDTFKASVPVFEILSGISMGNLAQLVTNLIPVHLTPRMVDDTLKEEARESSPEAERLVDEQIKVVQDDTGRYPSPSIQIQLDDGNNQSLADSRAPDTMTMEENNARDGGDRTSDEVPATPTSTEPQFVREHKLTSIQSMFWMAESISEDKTILNHTATYRVHGLIKIHDLRSAIISLVDRHQSLRTAFREDEDGRVTQYVMAKGHVDLEVRHITTEKQRLDECSSLKKWKYDLRSGRAIRFVLLKGIREVDTYLLIGAHHLIIDGLCQRIVVRDLVALYERRGFSLNRNVQQYLDWAASQDAPATTMKWARNLEFWKAELGAIPGPLPLTRARHQHRRPLTVFDDNRLEVQIPNRIVRKVWEAARVCRASPFHVYLAAFAALLSNLIDDSDATSRRDVCIGTADANRGDPDSIDSIGCYINLLPLVFRGSLLEASSSCESLIQHAKSVTLQTMKHAIPFDTLLTALQISRTLTHTPVFQAFLDYRQGSSRKAQKIGDCSIELLELDLGRTLYDISIDINDAESLEGDAVLMLGAHSALYTMEDATVLASSYIDVLDTLVADLKLQVTEVGAWAAVSIQPSVSHEIVPESGRVWPETVLLRLQDIAVVYRDKVAMFTAEERNQDPVTYEQLWQSVESLACLLQHSGICKGDTVAIFQTPTHLCIAAIFAIFLRGAIFVPLDPTLPAARLDLMVTKCRPKAVLLDGDGGISVPPFATKTINLRESLSDQHPDSIAGSPIFASDPAYILFTSGTTGEPKGVIGSHGALSQSISSMGRSSGLDDSVVLLQQSSYSFDMSLAQIFVTLTLGGTLCLLPLGKRSDLTVMADVISRYHITCTIATPTEYAAWLGHADLENLRQSCWMTAVTGGESVGDRLLQLFRTLDRPDLKVYNAYGPTETTMCSAIGQISYRDDYLANQRSVGYPLETESIYVLDGNLRPVPLGLPGEVYIGGSGVTLGYLNDPLATVHAFLENPFVTEYFKNAGWTRMYKTGDRGRLDHAGNLLLEGRFAGDSQVKVNGVRIELVEIETGIVRASEGRIVAAAATVRACNHTDFIVCHVVLNEVGSFDSRAAGLSQLAEKLPIPKSVRPTMMIPVPKLPTTIAGKLDRNALQHFPLSSETTHLPAEDDAEDQKISDDAEEKLQEAWMQVLPSNEASPRQSINSDTDFFSIGGTSLSLLELRASIKRKFAIAIPIAELFECSRFGVMLRRLSTTPNGQHRPDVDWSMEAAIPSNIWDSLDISQVTNAADRAPVRNPPETVLMTGATGQLGSRVLEKLLDNTNITRILCIGIRSLEKKLADGTIPQPSEKLSYFHGDLSRPQLGLSSADFDSLSAIVDSVVHIGADVSHGRTYQTMKSANVGSTSELARLCLVRGAPLHFVSSSEVALLGSPQQRIVLRERSLCSQNIWPDQKDAVVEGYGASKWVAEKLLEDIASRSGLPIWIHRPASIIDRLEDLYRETDKPTIQSATAPIIQALFHYCWKLKMVPSTKGWAEGTIHFVRTDSVADSILETALSDSHHFDSSVRDSTVQYRHQIGTTRVPIEGMKDFLENVASGMSQGGQTFQEVTMEEWIKAAEAEGLHKLTSSVLTSLHSRGSKLYLADLSSDVVEQKP</sequence>
<dbReference type="InterPro" id="IPR014031">
    <property type="entry name" value="Ketoacyl_synth_C"/>
</dbReference>
<evidence type="ECO:0000259" key="11">
    <source>
        <dbReference type="PROSITE" id="PS52004"/>
    </source>
</evidence>
<feature type="region of interest" description="C-terminal hotdog fold" evidence="8">
    <location>
        <begin position="1102"/>
        <end position="1255"/>
    </location>
</feature>
<evidence type="ECO:0000256" key="8">
    <source>
        <dbReference type="PROSITE-ProRule" id="PRU01363"/>
    </source>
</evidence>
<dbReference type="InterPro" id="IPR013120">
    <property type="entry name" value="FAR_NAD-bd"/>
</dbReference>
<dbReference type="Pfam" id="PF08659">
    <property type="entry name" value="KR"/>
    <property type="match status" value="1"/>
</dbReference>
<dbReference type="Proteomes" id="UP000809789">
    <property type="component" value="Unassembled WGS sequence"/>
</dbReference>
<dbReference type="InterPro" id="IPR009081">
    <property type="entry name" value="PP-bd_ACP"/>
</dbReference>
<feature type="domain" description="PKS/mFAS DH" evidence="12">
    <location>
        <begin position="949"/>
        <end position="1255"/>
    </location>
</feature>
<dbReference type="Gene3D" id="3.40.47.10">
    <property type="match status" value="1"/>
</dbReference>
<dbReference type="PROSITE" id="PS50075">
    <property type="entry name" value="CARRIER"/>
    <property type="match status" value="2"/>
</dbReference>
<dbReference type="InterPro" id="IPR057326">
    <property type="entry name" value="KR_dom"/>
</dbReference>
<organism evidence="13 14">
    <name type="scientific">Elsinoe batatas</name>
    <dbReference type="NCBI Taxonomy" id="2601811"/>
    <lineage>
        <taxon>Eukaryota</taxon>
        <taxon>Fungi</taxon>
        <taxon>Dikarya</taxon>
        <taxon>Ascomycota</taxon>
        <taxon>Pezizomycotina</taxon>
        <taxon>Dothideomycetes</taxon>
        <taxon>Dothideomycetidae</taxon>
        <taxon>Myriangiales</taxon>
        <taxon>Elsinoaceae</taxon>
        <taxon>Elsinoe</taxon>
    </lineage>
</organism>
<dbReference type="Gene3D" id="3.40.366.10">
    <property type="entry name" value="Malonyl-Coenzyme A Acyl Carrier Protein, domain 2"/>
    <property type="match status" value="1"/>
</dbReference>
<dbReference type="CDD" id="cd05930">
    <property type="entry name" value="A_NRPS"/>
    <property type="match status" value="1"/>
</dbReference>
<dbReference type="GO" id="GO:0031177">
    <property type="term" value="F:phosphopantetheine binding"/>
    <property type="evidence" value="ECO:0007669"/>
    <property type="project" value="InterPro"/>
</dbReference>
<dbReference type="Gene3D" id="3.40.50.720">
    <property type="entry name" value="NAD(P)-binding Rossmann-like Domain"/>
    <property type="match status" value="2"/>
</dbReference>
<evidence type="ECO:0000256" key="6">
    <source>
        <dbReference type="ARBA" id="ARBA00022737"/>
    </source>
</evidence>
<dbReference type="GO" id="GO:0008168">
    <property type="term" value="F:methyltransferase activity"/>
    <property type="evidence" value="ECO:0007669"/>
    <property type="project" value="UniProtKB-KW"/>
</dbReference>
<dbReference type="Pfam" id="PF14765">
    <property type="entry name" value="PS-DH"/>
    <property type="match status" value="1"/>
</dbReference>
<dbReference type="Pfam" id="PF00550">
    <property type="entry name" value="PP-binding"/>
    <property type="match status" value="1"/>
</dbReference>
<dbReference type="InterPro" id="IPR036291">
    <property type="entry name" value="NAD(P)-bd_dom_sf"/>
</dbReference>
<dbReference type="SUPFAM" id="SSF55048">
    <property type="entry name" value="Probable ACP-binding domain of malonyl-CoA ACP transacylase"/>
    <property type="match status" value="1"/>
</dbReference>
<dbReference type="InterPro" id="IPR016035">
    <property type="entry name" value="Acyl_Trfase/lysoPLipase"/>
</dbReference>
<dbReference type="SMART" id="SM00825">
    <property type="entry name" value="PKS_KS"/>
    <property type="match status" value="1"/>
</dbReference>
<accession>A0A8K0PJB9</accession>
<dbReference type="PROSITE" id="PS00606">
    <property type="entry name" value="KS3_1"/>
    <property type="match status" value="1"/>
</dbReference>
<dbReference type="InterPro" id="IPR001227">
    <property type="entry name" value="Ac_transferase_dom_sf"/>
</dbReference>
<dbReference type="SUPFAM" id="SSF53901">
    <property type="entry name" value="Thiolase-like"/>
    <property type="match status" value="1"/>
</dbReference>
<dbReference type="Gene3D" id="3.10.129.110">
    <property type="entry name" value="Polyketide synthase dehydratase"/>
    <property type="match status" value="1"/>
</dbReference>
<dbReference type="InterPro" id="IPR020807">
    <property type="entry name" value="PKS_DH"/>
</dbReference>
<feature type="region of interest" description="Disordered" evidence="9">
    <location>
        <begin position="2540"/>
        <end position="2597"/>
    </location>
</feature>
<dbReference type="CDD" id="cd19532">
    <property type="entry name" value="C_PKS-NRPS"/>
    <property type="match status" value="1"/>
</dbReference>
<dbReference type="InterPro" id="IPR049900">
    <property type="entry name" value="PKS_mFAS_DH"/>
</dbReference>
<dbReference type="InterPro" id="IPR029063">
    <property type="entry name" value="SAM-dependent_MTases_sf"/>
</dbReference>
<dbReference type="Gene3D" id="3.40.50.12780">
    <property type="entry name" value="N-terminal domain of ligase-like"/>
    <property type="match status" value="1"/>
</dbReference>
<feature type="active site" description="Proton donor; for dehydratase activity" evidence="8">
    <location>
        <position position="1163"/>
    </location>
</feature>